<reference evidence="3 4" key="1">
    <citation type="submission" date="2018-06" db="EMBL/GenBank/DDBJ databases">
        <authorList>
            <consortium name="Pathogen Informatics"/>
            <person name="Doyle S."/>
        </authorList>
    </citation>
    <scope>NUCLEOTIDE SEQUENCE [LARGE SCALE GENOMIC DNA]</scope>
    <source>
        <strain evidence="3 4">NCTC1934</strain>
    </source>
</reference>
<organism evidence="3 4">
    <name type="scientific">Nocardia otitidiscaviarum</name>
    <dbReference type="NCBI Taxonomy" id="1823"/>
    <lineage>
        <taxon>Bacteria</taxon>
        <taxon>Bacillati</taxon>
        <taxon>Actinomycetota</taxon>
        <taxon>Actinomycetes</taxon>
        <taxon>Mycobacteriales</taxon>
        <taxon>Nocardiaceae</taxon>
        <taxon>Nocardia</taxon>
    </lineage>
</organism>
<feature type="region of interest" description="Disordered" evidence="1">
    <location>
        <begin position="291"/>
        <end position="312"/>
    </location>
</feature>
<dbReference type="OrthoDB" id="4555272at2"/>
<accession>A0A378YRB8</accession>
<dbReference type="RefSeq" id="WP_039816159.1">
    <property type="nucleotide sequence ID" value="NZ_UGRY01000002.1"/>
</dbReference>
<keyword evidence="4" id="KW-1185">Reference proteome</keyword>
<proteinExistence type="predicted"/>
<evidence type="ECO:0000256" key="2">
    <source>
        <dbReference type="SAM" id="Phobius"/>
    </source>
</evidence>
<feature type="transmembrane region" description="Helical" evidence="2">
    <location>
        <begin position="101"/>
        <end position="123"/>
    </location>
</feature>
<dbReference type="EMBL" id="UGRY01000002">
    <property type="protein sequence ID" value="SUA79090.1"/>
    <property type="molecule type" value="Genomic_DNA"/>
</dbReference>
<evidence type="ECO:0000256" key="1">
    <source>
        <dbReference type="SAM" id="MobiDB-lite"/>
    </source>
</evidence>
<keyword evidence="2" id="KW-0812">Transmembrane</keyword>
<protein>
    <submittedName>
        <fullName evidence="3">Uncharacterized protein</fullName>
    </submittedName>
</protein>
<evidence type="ECO:0000313" key="4">
    <source>
        <dbReference type="Proteomes" id="UP000255467"/>
    </source>
</evidence>
<evidence type="ECO:0000313" key="3">
    <source>
        <dbReference type="EMBL" id="SUA79090.1"/>
    </source>
</evidence>
<name>A0A378YRB8_9NOCA</name>
<gene>
    <name evidence="3" type="ORF">NCTC1934_03627</name>
</gene>
<keyword evidence="2" id="KW-0472">Membrane</keyword>
<feature type="compositionally biased region" description="Basic and acidic residues" evidence="1">
    <location>
        <begin position="302"/>
        <end position="312"/>
    </location>
</feature>
<sequence length="312" mass="32902">MHPRRVLALALTFAILLAVNTYSGLALYAFTAGPRAEAVVVGCSGGKNIRCWGRWTRPDGSTGGGTISGANTFDRGGTVGVRIAPVTGAYKDTAAVLWIRLSWAVLADLATLAAWTVVAVVAARSRRKAVALTAAAGSDADAWRARGLDIVDRAGNPVWLGHRSGRTLHTLATPDGAVRFGVRGGDGVLGVDDHRGTPVGWIDADRSDPARLAYLVRDGAAAPLAAITCTRRRDSAWAVSRADGTAYARFVVTVGERRLVFEPGAPATLRPLLAAFLLDCDRMLHTGGSGPVSVSDLRRRRATELSRKSRNA</sequence>
<keyword evidence="2" id="KW-1133">Transmembrane helix</keyword>
<dbReference type="Proteomes" id="UP000255467">
    <property type="component" value="Unassembled WGS sequence"/>
</dbReference>
<dbReference type="AlphaFoldDB" id="A0A378YRB8"/>